<reference evidence="2" key="1">
    <citation type="journal article" date="2020" name="mSystems">
        <title>Genome- and Community-Level Interaction Insights into Carbon Utilization and Element Cycling Functions of Hydrothermarchaeota in Hydrothermal Sediment.</title>
        <authorList>
            <person name="Zhou Z."/>
            <person name="Liu Y."/>
            <person name="Xu W."/>
            <person name="Pan J."/>
            <person name="Luo Z.H."/>
            <person name="Li M."/>
        </authorList>
    </citation>
    <scope>NUCLEOTIDE SEQUENCE [LARGE SCALE GENOMIC DNA]</scope>
    <source>
        <strain evidence="2">SpSt-767</strain>
    </source>
</reference>
<comment type="caution">
    <text evidence="2">The sequence shown here is derived from an EMBL/GenBank/DDBJ whole genome shotgun (WGS) entry which is preliminary data.</text>
</comment>
<dbReference type="PANTHER" id="PTHR43861">
    <property type="entry name" value="TRANS-ACONITATE 2-METHYLTRANSFERASE-RELATED"/>
    <property type="match status" value="1"/>
</dbReference>
<dbReference type="AlphaFoldDB" id="A0A7V6A619"/>
<dbReference type="GO" id="GO:0032259">
    <property type="term" value="P:methylation"/>
    <property type="evidence" value="ECO:0007669"/>
    <property type="project" value="UniProtKB-KW"/>
</dbReference>
<keyword evidence="1 2" id="KW-0808">Transferase</keyword>
<dbReference type="CDD" id="cd02440">
    <property type="entry name" value="AdoMet_MTases"/>
    <property type="match status" value="1"/>
</dbReference>
<sequence>MDKAGEQYWTKVWGGTSLPVPIRVEGRGPRAWFYREFHHLWERHLPSGEKTIKLLEIGCAQSRWLPYFARHWGYAVAGLDYSELGCLQSRALLEREGVEGEIFHQDLFSPLPGQLAGYDLVFSNGVVEHFDDTVAVLRQMATYLKPGGLMITLVPNLAGWLGYLQKLVSPEVMAIHRPLSREELGEAHAAAGLHPQVCTYLAFLHFSVVNSGDRWHGWRKSCFCKGLKGATVLARTLCRLCPGLSSDRRTAGYIVCIAAKAAGKKDRLFIN</sequence>
<proteinExistence type="predicted"/>
<protein>
    <submittedName>
        <fullName evidence="2">Class I SAM-dependent methyltransferase</fullName>
    </submittedName>
</protein>
<name>A0A7V6A619_9BACT</name>
<dbReference type="Pfam" id="PF13489">
    <property type="entry name" value="Methyltransf_23"/>
    <property type="match status" value="1"/>
</dbReference>
<evidence type="ECO:0000313" key="2">
    <source>
        <dbReference type="EMBL" id="HHS30845.1"/>
    </source>
</evidence>
<dbReference type="Gene3D" id="3.40.50.150">
    <property type="entry name" value="Vaccinia Virus protein VP39"/>
    <property type="match status" value="1"/>
</dbReference>
<organism evidence="2">
    <name type="scientific">Desulfobacca acetoxidans</name>
    <dbReference type="NCBI Taxonomy" id="60893"/>
    <lineage>
        <taxon>Bacteria</taxon>
        <taxon>Pseudomonadati</taxon>
        <taxon>Thermodesulfobacteriota</taxon>
        <taxon>Desulfobaccia</taxon>
        <taxon>Desulfobaccales</taxon>
        <taxon>Desulfobaccaceae</taxon>
        <taxon>Desulfobacca</taxon>
    </lineage>
</organism>
<evidence type="ECO:0000256" key="1">
    <source>
        <dbReference type="ARBA" id="ARBA00022679"/>
    </source>
</evidence>
<accession>A0A7V6A619</accession>
<gene>
    <name evidence="2" type="ORF">ENV52_14230</name>
</gene>
<dbReference type="InterPro" id="IPR029063">
    <property type="entry name" value="SAM-dependent_MTases_sf"/>
</dbReference>
<dbReference type="GO" id="GO:0008168">
    <property type="term" value="F:methyltransferase activity"/>
    <property type="evidence" value="ECO:0007669"/>
    <property type="project" value="UniProtKB-KW"/>
</dbReference>
<dbReference type="SUPFAM" id="SSF53335">
    <property type="entry name" value="S-adenosyl-L-methionine-dependent methyltransferases"/>
    <property type="match status" value="1"/>
</dbReference>
<dbReference type="EMBL" id="DTGR01000219">
    <property type="protein sequence ID" value="HHS30845.1"/>
    <property type="molecule type" value="Genomic_DNA"/>
</dbReference>
<dbReference type="PANTHER" id="PTHR43861:SF3">
    <property type="entry name" value="PUTATIVE (AFU_ORTHOLOGUE AFUA_2G14390)-RELATED"/>
    <property type="match status" value="1"/>
</dbReference>
<keyword evidence="2" id="KW-0489">Methyltransferase</keyword>